<organism evidence="1 2">
    <name type="scientific">Ilyodon furcidens</name>
    <name type="common">goldbreast splitfin</name>
    <dbReference type="NCBI Taxonomy" id="33524"/>
    <lineage>
        <taxon>Eukaryota</taxon>
        <taxon>Metazoa</taxon>
        <taxon>Chordata</taxon>
        <taxon>Craniata</taxon>
        <taxon>Vertebrata</taxon>
        <taxon>Euteleostomi</taxon>
        <taxon>Actinopterygii</taxon>
        <taxon>Neopterygii</taxon>
        <taxon>Teleostei</taxon>
        <taxon>Neoteleostei</taxon>
        <taxon>Acanthomorphata</taxon>
        <taxon>Ovalentaria</taxon>
        <taxon>Atherinomorphae</taxon>
        <taxon>Cyprinodontiformes</taxon>
        <taxon>Goodeidae</taxon>
        <taxon>Ilyodon</taxon>
    </lineage>
</organism>
<proteinExistence type="predicted"/>
<evidence type="ECO:0000313" key="2">
    <source>
        <dbReference type="Proteomes" id="UP001482620"/>
    </source>
</evidence>
<comment type="caution">
    <text evidence="1">The sequence shown here is derived from an EMBL/GenBank/DDBJ whole genome shotgun (WGS) entry which is preliminary data.</text>
</comment>
<dbReference type="EMBL" id="JAHRIQ010067328">
    <property type="protein sequence ID" value="MEQ2242668.1"/>
    <property type="molecule type" value="Genomic_DNA"/>
</dbReference>
<accession>A0ABV0UEV8</accession>
<gene>
    <name evidence="1" type="ORF">ILYODFUR_038354</name>
</gene>
<keyword evidence="2" id="KW-1185">Reference proteome</keyword>
<evidence type="ECO:0000313" key="1">
    <source>
        <dbReference type="EMBL" id="MEQ2242668.1"/>
    </source>
</evidence>
<protein>
    <submittedName>
        <fullName evidence="1">Uncharacterized protein</fullName>
    </submittedName>
</protein>
<reference evidence="1 2" key="1">
    <citation type="submission" date="2021-06" db="EMBL/GenBank/DDBJ databases">
        <authorList>
            <person name="Palmer J.M."/>
        </authorList>
    </citation>
    <scope>NUCLEOTIDE SEQUENCE [LARGE SCALE GENOMIC DNA]</scope>
    <source>
        <strain evidence="2">if_2019</strain>
        <tissue evidence="1">Muscle</tissue>
    </source>
</reference>
<dbReference type="Proteomes" id="UP001482620">
    <property type="component" value="Unassembled WGS sequence"/>
</dbReference>
<name>A0ABV0UEV8_9TELE</name>
<sequence length="139" mass="15337">MPLHMVSVSQAFPLRDRSISVGGTIRGVNHSFIQSAAVFVLSARPLPRRPAPSPYFQPSGSWRSVSPSKFLGNALQGSRTCLSVSHLTVIPFSASQLTAHSFLFPLRNNEHLQTDRRPLSSGCYHHPSAKNMEKQVLCR</sequence>